<dbReference type="Proteomes" id="UP001589836">
    <property type="component" value="Unassembled WGS sequence"/>
</dbReference>
<accession>A0ABV6LIG7</accession>
<reference evidence="2 3" key="1">
    <citation type="submission" date="2024-09" db="EMBL/GenBank/DDBJ databases">
        <authorList>
            <person name="Sun Q."/>
            <person name="Mori K."/>
        </authorList>
    </citation>
    <scope>NUCLEOTIDE SEQUENCE [LARGE SCALE GENOMIC DNA]</scope>
    <source>
        <strain evidence="2 3">NCAIM B.02529</strain>
    </source>
</reference>
<evidence type="ECO:0000313" key="3">
    <source>
        <dbReference type="Proteomes" id="UP001589836"/>
    </source>
</evidence>
<evidence type="ECO:0000313" key="2">
    <source>
        <dbReference type="EMBL" id="MFC0522188.1"/>
    </source>
</evidence>
<protein>
    <recommendedName>
        <fullName evidence="4">YrzI family small protein</fullName>
    </recommendedName>
</protein>
<evidence type="ECO:0000256" key="1">
    <source>
        <dbReference type="SAM" id="MobiDB-lite"/>
    </source>
</evidence>
<sequence>MTFQLFTFTVTVSKDKKHWHTTEVNPNSLQEQLTDRKATLPYGG</sequence>
<name>A0ABV6LIG7_9BACI</name>
<dbReference type="RefSeq" id="WP_377344710.1">
    <property type="nucleotide sequence ID" value="NZ_JBHLTP010000002.1"/>
</dbReference>
<evidence type="ECO:0008006" key="4">
    <source>
        <dbReference type="Google" id="ProtNLM"/>
    </source>
</evidence>
<proteinExistence type="predicted"/>
<feature type="region of interest" description="Disordered" evidence="1">
    <location>
        <begin position="25"/>
        <end position="44"/>
    </location>
</feature>
<keyword evidence="3" id="KW-1185">Reference proteome</keyword>
<organism evidence="2 3">
    <name type="scientific">Pontibacillus salicampi</name>
    <dbReference type="NCBI Taxonomy" id="1449801"/>
    <lineage>
        <taxon>Bacteria</taxon>
        <taxon>Bacillati</taxon>
        <taxon>Bacillota</taxon>
        <taxon>Bacilli</taxon>
        <taxon>Bacillales</taxon>
        <taxon>Bacillaceae</taxon>
        <taxon>Pontibacillus</taxon>
    </lineage>
</organism>
<gene>
    <name evidence="2" type="ORF">ACFFGV_01110</name>
</gene>
<dbReference type="EMBL" id="JBHLTP010000002">
    <property type="protein sequence ID" value="MFC0522188.1"/>
    <property type="molecule type" value="Genomic_DNA"/>
</dbReference>
<comment type="caution">
    <text evidence="2">The sequence shown here is derived from an EMBL/GenBank/DDBJ whole genome shotgun (WGS) entry which is preliminary data.</text>
</comment>